<reference evidence="4" key="1">
    <citation type="journal article" date="2019" name="Int. J. Syst. Evol. Microbiol.">
        <title>The Global Catalogue of Microorganisms (GCM) 10K type strain sequencing project: providing services to taxonomists for standard genome sequencing and annotation.</title>
        <authorList>
            <consortium name="The Broad Institute Genomics Platform"/>
            <consortium name="The Broad Institute Genome Sequencing Center for Infectious Disease"/>
            <person name="Wu L."/>
            <person name="Ma J."/>
        </authorList>
    </citation>
    <scope>NUCLEOTIDE SEQUENCE [LARGE SCALE GENOMIC DNA]</scope>
    <source>
        <strain evidence="4">JCM 17666</strain>
    </source>
</reference>
<evidence type="ECO:0000256" key="2">
    <source>
        <dbReference type="RuleBase" id="RU003707"/>
    </source>
</evidence>
<accession>A0ABP8H241</accession>
<evidence type="ECO:0000313" key="3">
    <source>
        <dbReference type="EMBL" id="GAA4333267.1"/>
    </source>
</evidence>
<dbReference type="PANTHER" id="PTHR43802:SF1">
    <property type="entry name" value="IP11341P-RELATED"/>
    <property type="match status" value="1"/>
</dbReference>
<dbReference type="RefSeq" id="WP_345249733.1">
    <property type="nucleotide sequence ID" value="NZ_BAABFO010000010.1"/>
</dbReference>
<gene>
    <name evidence="3" type="ORF">GCM10023144_24360</name>
</gene>
<dbReference type="Pfam" id="PF00378">
    <property type="entry name" value="ECH_1"/>
    <property type="match status" value="1"/>
</dbReference>
<proteinExistence type="inferred from homology"/>
<dbReference type="EMBL" id="BAABFO010000010">
    <property type="protein sequence ID" value="GAA4333267.1"/>
    <property type="molecule type" value="Genomic_DNA"/>
</dbReference>
<sequence length="260" mass="28209">MPTEEILSISIEDRVCRLTLNRPERRNALSRDMNAALRAAILEADVNPAVSLITITGAGTSFCAGADLKDARAMDESGTRYRGPLHQPERTPFEIMLESRKPILGIVNGPATAGGFELALACDLRVASETAWFCLPEARRGMGAHFASVVLPQMIPPGIAMEWLYSGRKVSLEEAARWGLVNRIAPPDELAAVAQELAAEIAASAPLSLHRMKLTSRKTVGMPLLSALRLDVGPDPYASEDRKEGARAFLEKRAPVWQGK</sequence>
<dbReference type="PROSITE" id="PS00166">
    <property type="entry name" value="ENOYL_COA_HYDRATASE"/>
    <property type="match status" value="1"/>
</dbReference>
<evidence type="ECO:0000256" key="1">
    <source>
        <dbReference type="ARBA" id="ARBA00005254"/>
    </source>
</evidence>
<comment type="caution">
    <text evidence="3">The sequence shown here is derived from an EMBL/GenBank/DDBJ whole genome shotgun (WGS) entry which is preliminary data.</text>
</comment>
<comment type="similarity">
    <text evidence="1 2">Belongs to the enoyl-CoA hydratase/isomerase family.</text>
</comment>
<dbReference type="InterPro" id="IPR029045">
    <property type="entry name" value="ClpP/crotonase-like_dom_sf"/>
</dbReference>
<dbReference type="Gene3D" id="3.90.226.10">
    <property type="entry name" value="2-enoyl-CoA Hydratase, Chain A, domain 1"/>
    <property type="match status" value="1"/>
</dbReference>
<name>A0ABP8H241_9BURK</name>
<evidence type="ECO:0000313" key="4">
    <source>
        <dbReference type="Proteomes" id="UP001501671"/>
    </source>
</evidence>
<organism evidence="3 4">
    <name type="scientific">Pigmentiphaga soli</name>
    <dbReference type="NCBI Taxonomy" id="1007095"/>
    <lineage>
        <taxon>Bacteria</taxon>
        <taxon>Pseudomonadati</taxon>
        <taxon>Pseudomonadota</taxon>
        <taxon>Betaproteobacteria</taxon>
        <taxon>Burkholderiales</taxon>
        <taxon>Alcaligenaceae</taxon>
        <taxon>Pigmentiphaga</taxon>
    </lineage>
</organism>
<dbReference type="InterPro" id="IPR001753">
    <property type="entry name" value="Enoyl-CoA_hydra/iso"/>
</dbReference>
<dbReference type="InterPro" id="IPR018376">
    <property type="entry name" value="Enoyl-CoA_hyd/isom_CS"/>
</dbReference>
<keyword evidence="4" id="KW-1185">Reference proteome</keyword>
<dbReference type="PANTHER" id="PTHR43802">
    <property type="entry name" value="ENOYL-COA HYDRATASE"/>
    <property type="match status" value="1"/>
</dbReference>
<dbReference type="CDD" id="cd06558">
    <property type="entry name" value="crotonase-like"/>
    <property type="match status" value="1"/>
</dbReference>
<dbReference type="InterPro" id="IPR014748">
    <property type="entry name" value="Enoyl-CoA_hydra_C"/>
</dbReference>
<protein>
    <submittedName>
        <fullName evidence="3">Enoyl-CoA hydratase-related protein</fullName>
    </submittedName>
</protein>
<dbReference type="SUPFAM" id="SSF52096">
    <property type="entry name" value="ClpP/crotonase"/>
    <property type="match status" value="1"/>
</dbReference>
<dbReference type="Proteomes" id="UP001501671">
    <property type="component" value="Unassembled WGS sequence"/>
</dbReference>
<dbReference type="Gene3D" id="1.10.12.10">
    <property type="entry name" value="Lyase 2-enoyl-coa Hydratase, Chain A, domain 2"/>
    <property type="match status" value="1"/>
</dbReference>